<evidence type="ECO:0000256" key="5">
    <source>
        <dbReference type="ARBA" id="ARBA00022741"/>
    </source>
</evidence>
<keyword evidence="4" id="KW-0808">Transferase</keyword>
<feature type="transmembrane region" description="Helical" evidence="10">
    <location>
        <begin position="182"/>
        <end position="202"/>
    </location>
</feature>
<accession>A0ABY5D8L5</accession>
<feature type="transmembrane region" description="Helical" evidence="10">
    <location>
        <begin position="148"/>
        <end position="170"/>
    </location>
</feature>
<dbReference type="EMBL" id="CP099837">
    <property type="protein sequence ID" value="USY19659.1"/>
    <property type="molecule type" value="Genomic_DNA"/>
</dbReference>
<keyword evidence="10" id="KW-0812">Transmembrane</keyword>
<dbReference type="EC" id="2.7.13.3" evidence="2"/>
<dbReference type="Pfam" id="PF02518">
    <property type="entry name" value="HATPase_c"/>
    <property type="match status" value="1"/>
</dbReference>
<dbReference type="InterPro" id="IPR050482">
    <property type="entry name" value="Sensor_HK_TwoCompSys"/>
</dbReference>
<dbReference type="InterPro" id="IPR011712">
    <property type="entry name" value="Sig_transdc_His_kin_sub3_dim/P"/>
</dbReference>
<evidence type="ECO:0000256" key="9">
    <source>
        <dbReference type="SAM" id="MobiDB-lite"/>
    </source>
</evidence>
<gene>
    <name evidence="13" type="ORF">NE857_31235</name>
</gene>
<feature type="region of interest" description="Disordered" evidence="9">
    <location>
        <begin position="1"/>
        <end position="20"/>
    </location>
</feature>
<dbReference type="Proteomes" id="UP001055940">
    <property type="component" value="Chromosome"/>
</dbReference>
<organism evidence="13 14">
    <name type="scientific">Nocardiopsis exhalans</name>
    <dbReference type="NCBI Taxonomy" id="163604"/>
    <lineage>
        <taxon>Bacteria</taxon>
        <taxon>Bacillati</taxon>
        <taxon>Actinomycetota</taxon>
        <taxon>Actinomycetes</taxon>
        <taxon>Streptosporangiales</taxon>
        <taxon>Nocardiopsidaceae</taxon>
        <taxon>Nocardiopsis</taxon>
    </lineage>
</organism>
<evidence type="ECO:0000256" key="2">
    <source>
        <dbReference type="ARBA" id="ARBA00012438"/>
    </source>
</evidence>
<dbReference type="InterPro" id="IPR036890">
    <property type="entry name" value="HATPase_C_sf"/>
</dbReference>
<feature type="domain" description="Signal transduction histidine kinase subgroup 3 dimerisation and phosphoacceptor" evidence="12">
    <location>
        <begin position="235"/>
        <end position="300"/>
    </location>
</feature>
<evidence type="ECO:0000256" key="10">
    <source>
        <dbReference type="SAM" id="Phobius"/>
    </source>
</evidence>
<dbReference type="PANTHER" id="PTHR24421:SF10">
    <property type="entry name" value="NITRATE_NITRITE SENSOR PROTEIN NARQ"/>
    <property type="match status" value="1"/>
</dbReference>
<evidence type="ECO:0000256" key="1">
    <source>
        <dbReference type="ARBA" id="ARBA00000085"/>
    </source>
</evidence>
<feature type="region of interest" description="Disordered" evidence="9">
    <location>
        <begin position="298"/>
        <end position="321"/>
    </location>
</feature>
<evidence type="ECO:0000256" key="4">
    <source>
        <dbReference type="ARBA" id="ARBA00022679"/>
    </source>
</evidence>
<evidence type="ECO:0000256" key="8">
    <source>
        <dbReference type="ARBA" id="ARBA00023012"/>
    </source>
</evidence>
<dbReference type="InterPro" id="IPR003594">
    <property type="entry name" value="HATPase_dom"/>
</dbReference>
<keyword evidence="14" id="KW-1185">Reference proteome</keyword>
<proteinExistence type="predicted"/>
<dbReference type="Gene3D" id="1.20.5.1930">
    <property type="match status" value="1"/>
</dbReference>
<dbReference type="SUPFAM" id="SSF55874">
    <property type="entry name" value="ATPase domain of HSP90 chaperone/DNA topoisomerase II/histidine kinase"/>
    <property type="match status" value="1"/>
</dbReference>
<sequence>MRRENPAGPEGAEGERNPFAGPVPRLLERFDAGLTRVGLRGPFSRDLLLGVFVALVSASLFYSVVVLARAEGTPLAPTEAAVLAALVVAQSMALCVRRRNPLLCLSLVVAAQVGIIALLPADTAFQSLASFFVAYTCGTVLTLRRLTWVLVAVALVLGAFGAVFALPPFVPSAPPVPVTDPLMAGIGQVMSAALTFGVLGFVGNDVAVRRRFAQRERARAIEEERERTRGAVRAERTRMARELHDIAAHHLSGMVVQAGAAEKLAGRDAPAVAPTIEWIRLQGKETLENLRMVVGALREPGEYPDGSRGASGEESRADGAPVPGLEVLDRLVAGERALGREVTLERTGGGQPLPPVADVMFYRVAQEALANARDHAWGARVRVRLDYGESEVVLRVDNDPGAEREGASEASRGLGLIGMRERADLVGAVLETGPTDSGGWSVRLTLPLR</sequence>
<feature type="compositionally biased region" description="Low complexity" evidence="9">
    <location>
        <begin position="1"/>
        <end position="10"/>
    </location>
</feature>
<feature type="transmembrane region" description="Helical" evidence="10">
    <location>
        <begin position="74"/>
        <end position="95"/>
    </location>
</feature>
<dbReference type="CDD" id="cd16917">
    <property type="entry name" value="HATPase_UhpB-NarQ-NarX-like"/>
    <property type="match status" value="1"/>
</dbReference>
<evidence type="ECO:0000256" key="7">
    <source>
        <dbReference type="ARBA" id="ARBA00022840"/>
    </source>
</evidence>
<protein>
    <recommendedName>
        <fullName evidence="2">histidine kinase</fullName>
        <ecNumber evidence="2">2.7.13.3</ecNumber>
    </recommendedName>
</protein>
<keyword evidence="3" id="KW-0597">Phosphoprotein</keyword>
<feature type="transmembrane region" description="Helical" evidence="10">
    <location>
        <begin position="47"/>
        <end position="68"/>
    </location>
</feature>
<feature type="transmembrane region" description="Helical" evidence="10">
    <location>
        <begin position="102"/>
        <end position="119"/>
    </location>
</feature>
<dbReference type="PANTHER" id="PTHR24421">
    <property type="entry name" value="NITRATE/NITRITE SENSOR PROTEIN NARX-RELATED"/>
    <property type="match status" value="1"/>
</dbReference>
<reference evidence="13" key="1">
    <citation type="submission" date="2022-06" db="EMBL/GenBank/DDBJ databases">
        <authorList>
            <person name="Ping M."/>
        </authorList>
    </citation>
    <scope>NUCLEOTIDE SEQUENCE</scope>
    <source>
        <strain evidence="13">JCM11759T</strain>
    </source>
</reference>
<dbReference type="Gene3D" id="3.30.565.10">
    <property type="entry name" value="Histidine kinase-like ATPase, C-terminal domain"/>
    <property type="match status" value="1"/>
</dbReference>
<keyword evidence="10" id="KW-1133">Transmembrane helix</keyword>
<comment type="catalytic activity">
    <reaction evidence="1">
        <text>ATP + protein L-histidine = ADP + protein N-phospho-L-histidine.</text>
        <dbReference type="EC" id="2.7.13.3"/>
    </reaction>
</comment>
<dbReference type="GO" id="GO:0016301">
    <property type="term" value="F:kinase activity"/>
    <property type="evidence" value="ECO:0007669"/>
    <property type="project" value="UniProtKB-KW"/>
</dbReference>
<feature type="transmembrane region" description="Helical" evidence="10">
    <location>
        <begin position="125"/>
        <end position="143"/>
    </location>
</feature>
<keyword evidence="5" id="KW-0547">Nucleotide-binding</keyword>
<evidence type="ECO:0000313" key="13">
    <source>
        <dbReference type="EMBL" id="USY19659.1"/>
    </source>
</evidence>
<evidence type="ECO:0000259" key="11">
    <source>
        <dbReference type="Pfam" id="PF02518"/>
    </source>
</evidence>
<dbReference type="RefSeq" id="WP_254418855.1">
    <property type="nucleotide sequence ID" value="NZ_BAAAJB010000072.1"/>
</dbReference>
<evidence type="ECO:0000256" key="3">
    <source>
        <dbReference type="ARBA" id="ARBA00022553"/>
    </source>
</evidence>
<evidence type="ECO:0000259" key="12">
    <source>
        <dbReference type="Pfam" id="PF07730"/>
    </source>
</evidence>
<keyword evidence="6 13" id="KW-0418">Kinase</keyword>
<feature type="domain" description="Histidine kinase/HSP90-like ATPase" evidence="11">
    <location>
        <begin position="361"/>
        <end position="448"/>
    </location>
</feature>
<name>A0ABY5D8L5_9ACTN</name>
<dbReference type="Pfam" id="PF07730">
    <property type="entry name" value="HisKA_3"/>
    <property type="match status" value="1"/>
</dbReference>
<keyword evidence="10" id="KW-0472">Membrane</keyword>
<evidence type="ECO:0000313" key="14">
    <source>
        <dbReference type="Proteomes" id="UP001055940"/>
    </source>
</evidence>
<keyword evidence="7" id="KW-0067">ATP-binding</keyword>
<keyword evidence="8" id="KW-0902">Two-component regulatory system</keyword>
<evidence type="ECO:0000256" key="6">
    <source>
        <dbReference type="ARBA" id="ARBA00022777"/>
    </source>
</evidence>